<evidence type="ECO:0000313" key="3">
    <source>
        <dbReference type="Proteomes" id="UP000244896"/>
    </source>
</evidence>
<dbReference type="KEGG" id="elut:CKA38_12400"/>
<reference evidence="2 3" key="1">
    <citation type="journal article" date="2018" name="Syst. Appl. Microbiol.">
        <title>Ereboglobus luteus gen. nov. sp. nov. from cockroach guts, and new insights into the oxygen relationship of the genera Opitutus and Didymococcus (Verrucomicrobia: Opitutaceae).</title>
        <authorList>
            <person name="Tegtmeier D."/>
            <person name="Belitz A."/>
            <person name="Radek R."/>
            <person name="Heimerl T."/>
            <person name="Brune A."/>
        </authorList>
    </citation>
    <scope>NUCLEOTIDE SEQUENCE [LARGE SCALE GENOMIC DNA]</scope>
    <source>
        <strain evidence="2 3">Ho45</strain>
    </source>
</reference>
<dbReference type="EMBL" id="CP023004">
    <property type="protein sequence ID" value="AWI09941.1"/>
    <property type="molecule type" value="Genomic_DNA"/>
</dbReference>
<proteinExistence type="predicted"/>
<evidence type="ECO:0000256" key="1">
    <source>
        <dbReference type="SAM" id="MobiDB-lite"/>
    </source>
</evidence>
<dbReference type="Proteomes" id="UP000244896">
    <property type="component" value="Chromosome"/>
</dbReference>
<gene>
    <name evidence="2" type="ORF">CKA38_12400</name>
</gene>
<dbReference type="InterPro" id="IPR022601">
    <property type="entry name" value="DUF3160"/>
</dbReference>
<accession>A0A2U8E512</accession>
<evidence type="ECO:0008006" key="4">
    <source>
        <dbReference type="Google" id="ProtNLM"/>
    </source>
</evidence>
<sequence>MPNPTRQLGANPAHICATIKTRINLRWHRACPPPPPGFVEPNPAFWREYVRLVERTITLLDAETVFEPSVIAFVQYLRATADEIETSGFTQDDARLDILKSHKNEALLRKASQLMWMDKELQTQKLVDALSGPAFATSEEMRTACKHAIALLRTYADKMERGEMKPQYKDTTDSLSERWNTLAILSRQIETILAKQLSDIEITNSERSILIEYGYTVANAMGYLAAAGDNPRDNAPRWAEVAHDPNVDESLGVATGRARALFVLYPWRGRELLCTGAVLSYYEEWAPTKRLTDAEWKEKLDSPDAPPPPDWLAPILAK</sequence>
<evidence type="ECO:0000313" key="2">
    <source>
        <dbReference type="EMBL" id="AWI09941.1"/>
    </source>
</evidence>
<dbReference type="Pfam" id="PF11369">
    <property type="entry name" value="DUF3160"/>
    <property type="match status" value="1"/>
</dbReference>
<organism evidence="2 3">
    <name type="scientific">Ereboglobus luteus</name>
    <dbReference type="NCBI Taxonomy" id="1796921"/>
    <lineage>
        <taxon>Bacteria</taxon>
        <taxon>Pseudomonadati</taxon>
        <taxon>Verrucomicrobiota</taxon>
        <taxon>Opitutia</taxon>
        <taxon>Opitutales</taxon>
        <taxon>Opitutaceae</taxon>
        <taxon>Ereboglobus</taxon>
    </lineage>
</organism>
<protein>
    <recommendedName>
        <fullName evidence="4">DUF3160 domain-containing protein</fullName>
    </recommendedName>
</protein>
<keyword evidence="3" id="KW-1185">Reference proteome</keyword>
<name>A0A2U8E512_9BACT</name>
<feature type="region of interest" description="Disordered" evidence="1">
    <location>
        <begin position="297"/>
        <end position="318"/>
    </location>
</feature>
<dbReference type="AlphaFoldDB" id="A0A2U8E512"/>